<accession>A0ABY4KTZ5</accession>
<gene>
    <name evidence="2" type="ORF">M0M42_08165</name>
</gene>
<organism evidence="2 3">
    <name type="scientific">Pseudomonas knackmussii</name>
    <dbReference type="NCBI Taxonomy" id="65741"/>
    <lineage>
        <taxon>Bacteria</taxon>
        <taxon>Pseudomonadati</taxon>
        <taxon>Pseudomonadota</taxon>
        <taxon>Gammaproteobacteria</taxon>
        <taxon>Pseudomonadales</taxon>
        <taxon>Pseudomonadaceae</taxon>
        <taxon>Pseudomonas</taxon>
    </lineage>
</organism>
<dbReference type="Proteomes" id="UP000831189">
    <property type="component" value="Chromosome"/>
</dbReference>
<evidence type="ECO:0000313" key="3">
    <source>
        <dbReference type="Proteomes" id="UP000831189"/>
    </source>
</evidence>
<evidence type="ECO:0000256" key="1">
    <source>
        <dbReference type="SAM" id="MobiDB-lite"/>
    </source>
</evidence>
<dbReference type="EMBL" id="CP096208">
    <property type="protein sequence ID" value="UPQ84348.1"/>
    <property type="molecule type" value="Genomic_DNA"/>
</dbReference>
<evidence type="ECO:0000313" key="2">
    <source>
        <dbReference type="EMBL" id="UPQ84348.1"/>
    </source>
</evidence>
<feature type="region of interest" description="Disordered" evidence="1">
    <location>
        <begin position="1"/>
        <end position="79"/>
    </location>
</feature>
<reference evidence="2 3" key="1">
    <citation type="submission" date="2022-04" db="EMBL/GenBank/DDBJ databases">
        <title>Pseudomonas knackmussii B09-2.</title>
        <authorList>
            <person name="Deng Y."/>
        </authorList>
    </citation>
    <scope>NUCLEOTIDE SEQUENCE [LARGE SCALE GENOMIC DNA]</scope>
    <source>
        <strain evidence="2 3">B09-2</strain>
    </source>
</reference>
<protein>
    <recommendedName>
        <fullName evidence="4">Secreted protein</fullName>
    </recommendedName>
</protein>
<name>A0ABY4KTZ5_9PSED</name>
<feature type="compositionally biased region" description="Basic and acidic residues" evidence="1">
    <location>
        <begin position="1"/>
        <end position="11"/>
    </location>
</feature>
<proteinExistence type="predicted"/>
<evidence type="ECO:0008006" key="4">
    <source>
        <dbReference type="Google" id="ProtNLM"/>
    </source>
</evidence>
<keyword evidence="3" id="KW-1185">Reference proteome</keyword>
<sequence length="79" mass="8385">MSIDPLDRPHDQQPVPGQDQNPSHNPAPDFITDNPDIQRDRSDDGAPSGRPATGPDVKDPDGSGNTRDPNEPGLGNPLP</sequence>